<sequence length="112" mass="12693">MNIASLVDQITYQENKPTVTVLFKTETTKEIRIVMKKGQTMKEHQAPYPIVIEIFEGSINFGVNNEKKLLNKGDLIALNANILHDLTCLSDCIIRLSLSIYDSVERVKNVNN</sequence>
<dbReference type="EMBL" id="JBHTIB010000012">
    <property type="protein sequence ID" value="MFD0835850.1"/>
    <property type="molecule type" value="Genomic_DNA"/>
</dbReference>
<accession>A0ABW3BTF2</accession>
<keyword evidence="2" id="KW-1185">Reference proteome</keyword>
<comment type="caution">
    <text evidence="1">The sequence shown here is derived from an EMBL/GenBank/DDBJ whole genome shotgun (WGS) entry which is preliminary data.</text>
</comment>
<dbReference type="Proteomes" id="UP001597011">
    <property type="component" value="Unassembled WGS sequence"/>
</dbReference>
<evidence type="ECO:0000313" key="2">
    <source>
        <dbReference type="Proteomes" id="UP001597011"/>
    </source>
</evidence>
<dbReference type="InterPro" id="IPR011051">
    <property type="entry name" value="RmlC_Cupin_sf"/>
</dbReference>
<dbReference type="Gene3D" id="2.60.120.10">
    <property type="entry name" value="Jelly Rolls"/>
    <property type="match status" value="1"/>
</dbReference>
<dbReference type="PANTHER" id="PTHR37694">
    <property type="entry name" value="SLR8022 PROTEIN"/>
    <property type="match status" value="1"/>
</dbReference>
<proteinExistence type="predicted"/>
<organism evidence="1 2">
    <name type="scientific">Mariniflexile aquimaris</name>
    <dbReference type="NCBI Taxonomy" id="881009"/>
    <lineage>
        <taxon>Bacteria</taxon>
        <taxon>Pseudomonadati</taxon>
        <taxon>Bacteroidota</taxon>
        <taxon>Flavobacteriia</taxon>
        <taxon>Flavobacteriales</taxon>
        <taxon>Flavobacteriaceae</taxon>
        <taxon>Mariniflexile</taxon>
    </lineage>
</organism>
<dbReference type="RefSeq" id="WP_379941336.1">
    <property type="nucleotide sequence ID" value="NZ_JBHTIB010000012.1"/>
</dbReference>
<dbReference type="InterPro" id="IPR014710">
    <property type="entry name" value="RmlC-like_jellyroll"/>
</dbReference>
<reference evidence="2" key="1">
    <citation type="journal article" date="2019" name="Int. J. Syst. Evol. Microbiol.">
        <title>The Global Catalogue of Microorganisms (GCM) 10K type strain sequencing project: providing services to taxonomists for standard genome sequencing and annotation.</title>
        <authorList>
            <consortium name="The Broad Institute Genomics Platform"/>
            <consortium name="The Broad Institute Genome Sequencing Center for Infectious Disease"/>
            <person name="Wu L."/>
            <person name="Ma J."/>
        </authorList>
    </citation>
    <scope>NUCLEOTIDE SEQUENCE [LARGE SCALE GENOMIC DNA]</scope>
    <source>
        <strain evidence="2">CCUG 60529</strain>
    </source>
</reference>
<dbReference type="PANTHER" id="PTHR37694:SF1">
    <property type="entry name" value="SLR8022 PROTEIN"/>
    <property type="match status" value="1"/>
</dbReference>
<dbReference type="SUPFAM" id="SSF51182">
    <property type="entry name" value="RmlC-like cupins"/>
    <property type="match status" value="1"/>
</dbReference>
<protein>
    <submittedName>
        <fullName evidence="1">Cupin</fullName>
    </submittedName>
</protein>
<evidence type="ECO:0000313" key="1">
    <source>
        <dbReference type="EMBL" id="MFD0835850.1"/>
    </source>
</evidence>
<gene>
    <name evidence="1" type="ORF">ACFQ0I_08755</name>
</gene>
<name>A0ABW3BTF2_9FLAO</name>